<dbReference type="Pfam" id="PF12937">
    <property type="entry name" value="F-box-like"/>
    <property type="match status" value="1"/>
</dbReference>
<dbReference type="NCBIfam" id="TIGR01640">
    <property type="entry name" value="F_box_assoc_1"/>
    <property type="match status" value="1"/>
</dbReference>
<dbReference type="PaxDb" id="65489-OBART07G06340.1"/>
<dbReference type="Gramene" id="OBART07G06340.1">
    <property type="protein sequence ID" value="OBART07G06340.1"/>
    <property type="gene ID" value="OBART07G06340"/>
</dbReference>
<keyword evidence="3" id="KW-1185">Reference proteome</keyword>
<feature type="domain" description="F-box" evidence="1">
    <location>
        <begin position="19"/>
        <end position="59"/>
    </location>
</feature>
<dbReference type="Proteomes" id="UP000026960">
    <property type="component" value="Chromosome 7"/>
</dbReference>
<reference evidence="2" key="2">
    <citation type="submission" date="2015-03" db="UniProtKB">
        <authorList>
            <consortium name="EnsemblPlants"/>
        </authorList>
    </citation>
    <scope>IDENTIFICATION</scope>
</reference>
<dbReference type="InterPro" id="IPR001810">
    <property type="entry name" value="F-box_dom"/>
</dbReference>
<dbReference type="PANTHER" id="PTHR31111:SF133">
    <property type="entry name" value="OS07G0196600 PROTEIN"/>
    <property type="match status" value="1"/>
</dbReference>
<organism evidence="2">
    <name type="scientific">Oryza barthii</name>
    <dbReference type="NCBI Taxonomy" id="65489"/>
    <lineage>
        <taxon>Eukaryota</taxon>
        <taxon>Viridiplantae</taxon>
        <taxon>Streptophyta</taxon>
        <taxon>Embryophyta</taxon>
        <taxon>Tracheophyta</taxon>
        <taxon>Spermatophyta</taxon>
        <taxon>Magnoliopsida</taxon>
        <taxon>Liliopsida</taxon>
        <taxon>Poales</taxon>
        <taxon>Poaceae</taxon>
        <taxon>BOP clade</taxon>
        <taxon>Oryzoideae</taxon>
        <taxon>Oryzeae</taxon>
        <taxon>Oryzinae</taxon>
        <taxon>Oryza</taxon>
    </lineage>
</organism>
<proteinExistence type="predicted"/>
<dbReference type="EnsemblPlants" id="OBART07G06340.1">
    <property type="protein sequence ID" value="OBART07G06340.1"/>
    <property type="gene ID" value="OBART07G06340"/>
</dbReference>
<reference evidence="2" key="1">
    <citation type="journal article" date="2009" name="Rice">
        <title>De Novo Next Generation Sequencing of Plant Genomes.</title>
        <authorList>
            <person name="Rounsley S."/>
            <person name="Marri P.R."/>
            <person name="Yu Y."/>
            <person name="He R."/>
            <person name="Sisneros N."/>
            <person name="Goicoechea J.L."/>
            <person name="Lee S.J."/>
            <person name="Angelova A."/>
            <person name="Kudrna D."/>
            <person name="Luo M."/>
            <person name="Affourtit J."/>
            <person name="Desany B."/>
            <person name="Knight J."/>
            <person name="Niazi F."/>
            <person name="Egholm M."/>
            <person name="Wing R.A."/>
        </authorList>
    </citation>
    <scope>NUCLEOTIDE SEQUENCE [LARGE SCALE GENOMIC DNA]</scope>
    <source>
        <strain evidence="2">cv. IRGC 105608</strain>
    </source>
</reference>
<evidence type="ECO:0000259" key="1">
    <source>
        <dbReference type="SMART" id="SM00256"/>
    </source>
</evidence>
<dbReference type="SMART" id="SM00256">
    <property type="entry name" value="FBOX"/>
    <property type="match status" value="1"/>
</dbReference>
<dbReference type="InterPro" id="IPR011043">
    <property type="entry name" value="Gal_Oxase/kelch_b-propeller"/>
</dbReference>
<sequence length="412" mass="44590">MASAAAAAGWGLGAVDGVLPPELLLDVLLRLPAGPICRLRAVCRSWLAFTTDPHFVAAHAARHPAPLLAVGVQGFPRLCVDLVDLSGNLVMQILRVGKGRVVSGSSADRVLVAGEDHSVRVLNPTTGSISILPSHRCGGADPSTIAAWFAFGQTASTGECKLVRILLNIDNSRHLSEVITIGDTDGEWRETANPPGYLGWNCTNGVVFKGAAYFILDYCFSDPSFLERGCMPSFDFATEKWSVALQGPLNRILEESNGTLSYHDLANQLMLSGLKGTLCTSHWNDQFYTVDLWFLTDSEKGTWSKDHRINVDAVFHGIGDYLKVQPLLVTDEGKIVLSMQMGSKGVVQIYDPVTDTSSDIIQISIYTGASVFTGSLLCPQSVGRALYEVLPQSWALRISTALMMFRFGVIKV</sequence>
<dbReference type="AlphaFoldDB" id="A0A0D3GNC9"/>
<evidence type="ECO:0000313" key="3">
    <source>
        <dbReference type="Proteomes" id="UP000026960"/>
    </source>
</evidence>
<dbReference type="HOGENOM" id="CLU_033501_0_1_1"/>
<protein>
    <recommendedName>
        <fullName evidence="1">F-box domain-containing protein</fullName>
    </recommendedName>
</protein>
<dbReference type="Pfam" id="PF08268">
    <property type="entry name" value="FBA_3"/>
    <property type="match status" value="1"/>
</dbReference>
<dbReference type="InterPro" id="IPR017451">
    <property type="entry name" value="F-box-assoc_interact_dom"/>
</dbReference>
<accession>A0A0D3GNC9</accession>
<dbReference type="InterPro" id="IPR036047">
    <property type="entry name" value="F-box-like_dom_sf"/>
</dbReference>
<dbReference type="SUPFAM" id="SSF81383">
    <property type="entry name" value="F-box domain"/>
    <property type="match status" value="1"/>
</dbReference>
<dbReference type="PANTHER" id="PTHR31111">
    <property type="entry name" value="BNAA05G37150D PROTEIN-RELATED"/>
    <property type="match status" value="1"/>
</dbReference>
<dbReference type="Gene3D" id="1.20.1280.50">
    <property type="match status" value="1"/>
</dbReference>
<dbReference type="InterPro" id="IPR013187">
    <property type="entry name" value="F-box-assoc_dom_typ3"/>
</dbReference>
<name>A0A0D3GNC9_9ORYZ</name>
<evidence type="ECO:0000313" key="2">
    <source>
        <dbReference type="EnsemblPlants" id="OBART07G06340.1"/>
    </source>
</evidence>
<dbReference type="SUPFAM" id="SSF50965">
    <property type="entry name" value="Galactose oxidase, central domain"/>
    <property type="match status" value="1"/>
</dbReference>